<keyword evidence="5" id="KW-0560">Oxidoreductase</keyword>
<accession>A0A6C0CS61</accession>
<dbReference type="PROSITE" id="PS51324">
    <property type="entry name" value="ERV_ALR"/>
    <property type="match status" value="1"/>
</dbReference>
<keyword evidence="4" id="KW-0274">FAD</keyword>
<evidence type="ECO:0000259" key="7">
    <source>
        <dbReference type="PROSITE" id="PS51324"/>
    </source>
</evidence>
<feature type="domain" description="ERV/ALR sulfhydryl oxidase" evidence="7">
    <location>
        <begin position="1"/>
        <end position="100"/>
    </location>
</feature>
<evidence type="ECO:0000256" key="3">
    <source>
        <dbReference type="ARBA" id="ARBA00022630"/>
    </source>
</evidence>
<dbReference type="InterPro" id="IPR036774">
    <property type="entry name" value="ERV/ALR_sulphydryl_oxid_sf"/>
</dbReference>
<sequence>MSSKKEWGNACWYLFHTLAYKLKENQEKEIPVILDHILAICGNLPCPDCANHAIKTLKRLNRRAVNSKEMLVKTLFEFHNIVNRRIGKNQFTRKQHDEMYSRAQFFPIYNNFWRLMLINAKGEKAMMYNLARKNALMSLDTYLKKHIHIFNV</sequence>
<dbReference type="GO" id="GO:0005739">
    <property type="term" value="C:mitochondrion"/>
    <property type="evidence" value="ECO:0007669"/>
    <property type="project" value="TreeGrafter"/>
</dbReference>
<name>A0A6C0CS61_9ZZZZ</name>
<evidence type="ECO:0000256" key="6">
    <source>
        <dbReference type="ARBA" id="ARBA00023157"/>
    </source>
</evidence>
<dbReference type="PANTHER" id="PTHR12645">
    <property type="entry name" value="ALR/ERV"/>
    <property type="match status" value="1"/>
</dbReference>
<dbReference type="GO" id="GO:0050660">
    <property type="term" value="F:flavin adenine dinucleotide binding"/>
    <property type="evidence" value="ECO:0007669"/>
    <property type="project" value="TreeGrafter"/>
</dbReference>
<dbReference type="GO" id="GO:0016971">
    <property type="term" value="F:flavin-dependent sulfhydryl oxidase activity"/>
    <property type="evidence" value="ECO:0007669"/>
    <property type="project" value="InterPro"/>
</dbReference>
<dbReference type="SUPFAM" id="SSF69000">
    <property type="entry name" value="FAD-dependent thiol oxidase"/>
    <property type="match status" value="1"/>
</dbReference>
<comment type="cofactor">
    <cofactor evidence="1">
        <name>FAD</name>
        <dbReference type="ChEBI" id="CHEBI:57692"/>
    </cofactor>
</comment>
<keyword evidence="3" id="KW-0285">Flavoprotein</keyword>
<evidence type="ECO:0000313" key="8">
    <source>
        <dbReference type="EMBL" id="QHT06529.1"/>
    </source>
</evidence>
<protein>
    <recommendedName>
        <fullName evidence="2">thiol oxidase</fullName>
        <ecNumber evidence="2">1.8.3.2</ecNumber>
    </recommendedName>
</protein>
<evidence type="ECO:0000256" key="4">
    <source>
        <dbReference type="ARBA" id="ARBA00022827"/>
    </source>
</evidence>
<evidence type="ECO:0000256" key="1">
    <source>
        <dbReference type="ARBA" id="ARBA00001974"/>
    </source>
</evidence>
<proteinExistence type="predicted"/>
<dbReference type="Pfam" id="PF04777">
    <property type="entry name" value="Evr1_Alr"/>
    <property type="match status" value="1"/>
</dbReference>
<keyword evidence="6" id="KW-1015">Disulfide bond</keyword>
<organism evidence="8">
    <name type="scientific">viral metagenome</name>
    <dbReference type="NCBI Taxonomy" id="1070528"/>
    <lineage>
        <taxon>unclassified sequences</taxon>
        <taxon>metagenomes</taxon>
        <taxon>organismal metagenomes</taxon>
    </lineage>
</organism>
<evidence type="ECO:0000256" key="5">
    <source>
        <dbReference type="ARBA" id="ARBA00023002"/>
    </source>
</evidence>
<dbReference type="PANTHER" id="PTHR12645:SF0">
    <property type="entry name" value="FAD-LINKED SULFHYDRYL OXIDASE ALR"/>
    <property type="match status" value="1"/>
</dbReference>
<dbReference type="Gene3D" id="1.20.120.310">
    <property type="entry name" value="ERV/ALR sulfhydryl oxidase domain"/>
    <property type="match status" value="1"/>
</dbReference>
<reference evidence="8" key="1">
    <citation type="journal article" date="2020" name="Nature">
        <title>Giant virus diversity and host interactions through global metagenomics.</title>
        <authorList>
            <person name="Schulz F."/>
            <person name="Roux S."/>
            <person name="Paez-Espino D."/>
            <person name="Jungbluth S."/>
            <person name="Walsh D.A."/>
            <person name="Denef V.J."/>
            <person name="McMahon K.D."/>
            <person name="Konstantinidis K.T."/>
            <person name="Eloe-Fadrosh E.A."/>
            <person name="Kyrpides N.C."/>
            <person name="Woyke T."/>
        </authorList>
    </citation>
    <scope>NUCLEOTIDE SEQUENCE</scope>
    <source>
        <strain evidence="8">GVMAG-M-3300021425-30</strain>
    </source>
</reference>
<dbReference type="InterPro" id="IPR039799">
    <property type="entry name" value="ALR/ERV"/>
</dbReference>
<dbReference type="EC" id="1.8.3.2" evidence="2"/>
<dbReference type="EMBL" id="MN739469">
    <property type="protein sequence ID" value="QHT06529.1"/>
    <property type="molecule type" value="Genomic_DNA"/>
</dbReference>
<evidence type="ECO:0000256" key="2">
    <source>
        <dbReference type="ARBA" id="ARBA00012512"/>
    </source>
</evidence>
<dbReference type="InterPro" id="IPR017905">
    <property type="entry name" value="ERV/ALR_sulphydryl_oxidase"/>
</dbReference>
<dbReference type="AlphaFoldDB" id="A0A6C0CS61"/>